<feature type="domain" description="ABC transmembrane type-1" evidence="9">
    <location>
        <begin position="50"/>
        <end position="331"/>
    </location>
</feature>
<dbReference type="CDD" id="cd07346">
    <property type="entry name" value="ABC_6TM_exporters"/>
    <property type="match status" value="1"/>
</dbReference>
<proteinExistence type="predicted"/>
<keyword evidence="3" id="KW-0547">Nucleotide-binding</keyword>
<evidence type="ECO:0000256" key="4">
    <source>
        <dbReference type="ARBA" id="ARBA00022840"/>
    </source>
</evidence>
<dbReference type="InterPro" id="IPR039421">
    <property type="entry name" value="Type_1_exporter"/>
</dbReference>
<feature type="transmembrane region" description="Helical" evidence="7">
    <location>
        <begin position="89"/>
        <end position="110"/>
    </location>
</feature>
<evidence type="ECO:0000313" key="10">
    <source>
        <dbReference type="EMBL" id="MEE2039994.1"/>
    </source>
</evidence>
<sequence>MSATTSADTADTSRAVAAPRDADLLPTATARRTWAVLGEGVRRTGWATPLALLTVLAGSAAGLVAPWVLGRMVDDISAGAGLDSVLRSAGLIAAAAVVGGLLVGLGSWLVTRVGEMILARLRERVMDRVLHMPATRLERVRIGDLLSRVGDDVAVVTASIARNGPDVVVALATVLLTTAGMTALDWRLGLAGLCALPVYVTAVRWYLPRSGPYYARERVAMGERSHAMMGALRGRGAVRAYRLEKEHESRVADRSRAARDITVEVFRLFTRFGSRLNAAECVGLTAVLITGFWLVRGDLATVGMVTAAALYFHRLFGPMMLLVMNFNEVQSAGASLARLAGVVDLPQDRDPGAEEGPAGSTLRIEDVTHSYGTGAPPALEDVTLDVAAGERVALVGASGAGKTTLAALVSGLRTPSRGTVYLGGVPLDELGERRVREHVYLVSQESHVFAGTLMEDLRLARAEATAADAEESLAAVGALEWVRALPQGLDTVVGEGGHALTAEQAQHLALARLVLADPDVAVLDEATAEAGSSGARRLERAAAAATAGRTTLVVAHRLTQAETADRVVVMDQGRIVEQGPHAELVAAGGRYAALWSSWQGTPVPDGGVPAP</sequence>
<feature type="transmembrane region" description="Helical" evidence="7">
    <location>
        <begin position="276"/>
        <end position="295"/>
    </location>
</feature>
<dbReference type="PROSITE" id="PS50929">
    <property type="entry name" value="ABC_TM1F"/>
    <property type="match status" value="1"/>
</dbReference>
<dbReference type="SUPFAM" id="SSF90123">
    <property type="entry name" value="ABC transporter transmembrane region"/>
    <property type="match status" value="1"/>
</dbReference>
<feature type="transmembrane region" description="Helical" evidence="7">
    <location>
        <begin position="190"/>
        <end position="207"/>
    </location>
</feature>
<accession>A0ABU7KCM9</accession>
<feature type="transmembrane region" description="Helical" evidence="7">
    <location>
        <begin position="167"/>
        <end position="184"/>
    </location>
</feature>
<evidence type="ECO:0000256" key="7">
    <source>
        <dbReference type="SAM" id="Phobius"/>
    </source>
</evidence>
<dbReference type="EMBL" id="JAUZMY010000025">
    <property type="protein sequence ID" value="MEE2039994.1"/>
    <property type="molecule type" value="Genomic_DNA"/>
</dbReference>
<dbReference type="RefSeq" id="WP_330093760.1">
    <property type="nucleotide sequence ID" value="NZ_JAUZMY010000025.1"/>
</dbReference>
<reference evidence="10 11" key="1">
    <citation type="submission" date="2023-08" db="EMBL/GenBank/DDBJ databases">
        <authorList>
            <person name="Girao M."/>
            <person name="Carvalho M.F."/>
        </authorList>
    </citation>
    <scope>NUCLEOTIDE SEQUENCE [LARGE SCALE GENOMIC DNA]</scope>
    <source>
        <strain evidence="10 11">CT-R113</strain>
    </source>
</reference>
<evidence type="ECO:0000256" key="3">
    <source>
        <dbReference type="ARBA" id="ARBA00022741"/>
    </source>
</evidence>
<dbReference type="InterPro" id="IPR003439">
    <property type="entry name" value="ABC_transporter-like_ATP-bd"/>
</dbReference>
<comment type="subcellular location">
    <subcellularLocation>
        <location evidence="1">Cell membrane</location>
        <topology evidence="1">Multi-pass membrane protein</topology>
    </subcellularLocation>
</comment>
<dbReference type="InterPro" id="IPR003593">
    <property type="entry name" value="AAA+_ATPase"/>
</dbReference>
<organism evidence="10 11">
    <name type="scientific">Nocardiopsis codii</name>
    <dbReference type="NCBI Taxonomy" id="3065942"/>
    <lineage>
        <taxon>Bacteria</taxon>
        <taxon>Bacillati</taxon>
        <taxon>Actinomycetota</taxon>
        <taxon>Actinomycetes</taxon>
        <taxon>Streptosporangiales</taxon>
        <taxon>Nocardiopsidaceae</taxon>
        <taxon>Nocardiopsis</taxon>
    </lineage>
</organism>
<evidence type="ECO:0000256" key="5">
    <source>
        <dbReference type="ARBA" id="ARBA00022989"/>
    </source>
</evidence>
<feature type="domain" description="ABC transporter" evidence="8">
    <location>
        <begin position="362"/>
        <end position="597"/>
    </location>
</feature>
<dbReference type="Gene3D" id="3.40.50.300">
    <property type="entry name" value="P-loop containing nucleotide triphosphate hydrolases"/>
    <property type="match status" value="1"/>
</dbReference>
<evidence type="ECO:0000256" key="2">
    <source>
        <dbReference type="ARBA" id="ARBA00022692"/>
    </source>
</evidence>
<dbReference type="PROSITE" id="PS50893">
    <property type="entry name" value="ABC_TRANSPORTER_2"/>
    <property type="match status" value="1"/>
</dbReference>
<feature type="transmembrane region" description="Helical" evidence="7">
    <location>
        <begin position="50"/>
        <end position="69"/>
    </location>
</feature>
<evidence type="ECO:0000256" key="6">
    <source>
        <dbReference type="ARBA" id="ARBA00023136"/>
    </source>
</evidence>
<evidence type="ECO:0000256" key="1">
    <source>
        <dbReference type="ARBA" id="ARBA00004651"/>
    </source>
</evidence>
<dbReference type="GO" id="GO:0005524">
    <property type="term" value="F:ATP binding"/>
    <property type="evidence" value="ECO:0007669"/>
    <property type="project" value="UniProtKB-KW"/>
</dbReference>
<dbReference type="SUPFAM" id="SSF52540">
    <property type="entry name" value="P-loop containing nucleoside triphosphate hydrolases"/>
    <property type="match status" value="1"/>
</dbReference>
<keyword evidence="4 10" id="KW-0067">ATP-binding</keyword>
<evidence type="ECO:0000313" key="11">
    <source>
        <dbReference type="Proteomes" id="UP001356095"/>
    </source>
</evidence>
<dbReference type="Pfam" id="PF00664">
    <property type="entry name" value="ABC_membrane"/>
    <property type="match status" value="1"/>
</dbReference>
<keyword evidence="6 7" id="KW-0472">Membrane</keyword>
<dbReference type="Pfam" id="PF00005">
    <property type="entry name" value="ABC_tran"/>
    <property type="match status" value="1"/>
</dbReference>
<dbReference type="InterPro" id="IPR036640">
    <property type="entry name" value="ABC1_TM_sf"/>
</dbReference>
<keyword evidence="2 7" id="KW-0812">Transmembrane</keyword>
<comment type="caution">
    <text evidence="10">The sequence shown here is derived from an EMBL/GenBank/DDBJ whole genome shotgun (WGS) entry which is preliminary data.</text>
</comment>
<keyword evidence="5 7" id="KW-1133">Transmembrane helix</keyword>
<evidence type="ECO:0000259" key="8">
    <source>
        <dbReference type="PROSITE" id="PS50893"/>
    </source>
</evidence>
<protein>
    <submittedName>
        <fullName evidence="10">ABC transporter ATP-binding protein</fullName>
    </submittedName>
</protein>
<keyword evidence="11" id="KW-1185">Reference proteome</keyword>
<dbReference type="Proteomes" id="UP001356095">
    <property type="component" value="Unassembled WGS sequence"/>
</dbReference>
<dbReference type="SMART" id="SM00382">
    <property type="entry name" value="AAA"/>
    <property type="match status" value="1"/>
</dbReference>
<dbReference type="InterPro" id="IPR027417">
    <property type="entry name" value="P-loop_NTPase"/>
</dbReference>
<dbReference type="PANTHER" id="PTHR43394:SF1">
    <property type="entry name" value="ATP-BINDING CASSETTE SUB-FAMILY B MEMBER 10, MITOCHONDRIAL"/>
    <property type="match status" value="1"/>
</dbReference>
<gene>
    <name evidence="10" type="ORF">Q8791_22515</name>
</gene>
<dbReference type="InterPro" id="IPR011527">
    <property type="entry name" value="ABC1_TM_dom"/>
</dbReference>
<dbReference type="Gene3D" id="1.20.1560.10">
    <property type="entry name" value="ABC transporter type 1, transmembrane domain"/>
    <property type="match status" value="1"/>
</dbReference>
<dbReference type="PANTHER" id="PTHR43394">
    <property type="entry name" value="ATP-DEPENDENT PERMEASE MDL1, MITOCHONDRIAL"/>
    <property type="match status" value="1"/>
</dbReference>
<name>A0ABU7KCM9_9ACTN</name>
<evidence type="ECO:0000259" key="9">
    <source>
        <dbReference type="PROSITE" id="PS50929"/>
    </source>
</evidence>